<evidence type="ECO:0000313" key="2">
    <source>
        <dbReference type="EMBL" id="RGE58223.1"/>
    </source>
</evidence>
<dbReference type="GeneID" id="97988546"/>
<dbReference type="Proteomes" id="UP000261166">
    <property type="component" value="Unassembled WGS sequence"/>
</dbReference>
<evidence type="ECO:0008006" key="6">
    <source>
        <dbReference type="Google" id="ProtNLM"/>
    </source>
</evidence>
<feature type="transmembrane region" description="Helical" evidence="1">
    <location>
        <begin position="12"/>
        <end position="33"/>
    </location>
</feature>
<proteinExistence type="predicted"/>
<dbReference type="EMBL" id="QVLU01000012">
    <property type="protein sequence ID" value="RGE71085.1"/>
    <property type="molecule type" value="Genomic_DNA"/>
</dbReference>
<reference evidence="2 5" key="1">
    <citation type="submission" date="2018-08" db="EMBL/GenBank/DDBJ databases">
        <title>A genome reference for cultivated species of the human gut microbiota.</title>
        <authorList>
            <person name="Zou Y."/>
            <person name="Xue W."/>
            <person name="Luo G."/>
        </authorList>
    </citation>
    <scope>NUCLEOTIDE SEQUENCE [LARGE SCALE GENOMIC DNA]</scope>
    <source>
        <strain evidence="3 5">AF26-4BH</strain>
        <strain evidence="2">TF05-5AC</strain>
    </source>
</reference>
<dbReference type="AlphaFoldDB" id="A0A3E3I167"/>
<accession>A0A3E3I167</accession>
<keyword evidence="4" id="KW-1185">Reference proteome</keyword>
<dbReference type="Proteomes" id="UP000260812">
    <property type="component" value="Unassembled WGS sequence"/>
</dbReference>
<name>A0A3E3I167_9FIRM</name>
<evidence type="ECO:0000313" key="5">
    <source>
        <dbReference type="Proteomes" id="UP000261166"/>
    </source>
</evidence>
<comment type="caution">
    <text evidence="2">The sequence shown here is derived from an EMBL/GenBank/DDBJ whole genome shotgun (WGS) entry which is preliminary data.</text>
</comment>
<protein>
    <recommendedName>
        <fullName evidence="6">Vanadium nitrogenase</fullName>
    </recommendedName>
</protein>
<dbReference type="RefSeq" id="WP_025491061.1">
    <property type="nucleotide sequence ID" value="NZ_CALBAU010000234.1"/>
</dbReference>
<dbReference type="EMBL" id="QVLV01000012">
    <property type="protein sequence ID" value="RGE58223.1"/>
    <property type="molecule type" value="Genomic_DNA"/>
</dbReference>
<gene>
    <name evidence="3" type="ORF">DWY69_14695</name>
    <name evidence="2" type="ORF">DXC51_17135</name>
</gene>
<evidence type="ECO:0000313" key="4">
    <source>
        <dbReference type="Proteomes" id="UP000260812"/>
    </source>
</evidence>
<evidence type="ECO:0000256" key="1">
    <source>
        <dbReference type="SAM" id="Phobius"/>
    </source>
</evidence>
<evidence type="ECO:0000313" key="3">
    <source>
        <dbReference type="EMBL" id="RGE71085.1"/>
    </source>
</evidence>
<keyword evidence="1" id="KW-0472">Membrane</keyword>
<keyword evidence="1" id="KW-1133">Transmembrane helix</keyword>
<keyword evidence="1" id="KW-0812">Transmembrane</keyword>
<organism evidence="2 4">
    <name type="scientific">Eisenbergiella massiliensis</name>
    <dbReference type="NCBI Taxonomy" id="1720294"/>
    <lineage>
        <taxon>Bacteria</taxon>
        <taxon>Bacillati</taxon>
        <taxon>Bacillota</taxon>
        <taxon>Clostridia</taxon>
        <taxon>Lachnospirales</taxon>
        <taxon>Lachnospiraceae</taxon>
        <taxon>Eisenbergiella</taxon>
    </lineage>
</organism>
<sequence>MADFTLFLNSFLSYLLLFVLIAVLAVIAVAIGITMRKKKNAREAAEALTRGTEEAQAPGTQS</sequence>